<keyword evidence="1" id="KW-0175">Coiled coil</keyword>
<sequence length="343" mass="39997">MKLSAVSGYCWTWISKRFSHEVTEEMDYSIPQNLHNLSNDAGVIIRAKMLQKHALRLFYMIPEKHRSSNLARDVDQMSRILGSYLGAKAGSRSVFIKTPNSPYARLLPMNDYLEELKGKLPQLEQQLQALETSLLILKRSSFENYDTKWLQLSPFLMRSMLEAGRSPKCFLNTRHLRLKLEEAQSITNRLEGLHHFDQLTHLEVVGALDDPREFNELTVLPELQSLTIEKGPKIKWPEKRLSIKQFPNLQQLTIRQANRWEDYQLIFSLSRVERLTLMNFYPENLKDIINIRCLEQFKEINIHFTTSFQLSACTNPLIRNLIKHYQLYTAVHLFPAASPTNLP</sequence>
<dbReference type="InterPro" id="IPR032675">
    <property type="entry name" value="LRR_dom_sf"/>
</dbReference>
<feature type="coiled-coil region" evidence="1">
    <location>
        <begin position="113"/>
        <end position="140"/>
    </location>
</feature>
<evidence type="ECO:0000313" key="3">
    <source>
        <dbReference type="Proteomes" id="UP000248688"/>
    </source>
</evidence>
<organism evidence="2 3">
    <name type="scientific">Echinicola strongylocentroti</name>
    <dbReference type="NCBI Taxonomy" id="1795355"/>
    <lineage>
        <taxon>Bacteria</taxon>
        <taxon>Pseudomonadati</taxon>
        <taxon>Bacteroidota</taxon>
        <taxon>Cytophagia</taxon>
        <taxon>Cytophagales</taxon>
        <taxon>Cyclobacteriaceae</taxon>
        <taxon>Echinicola</taxon>
    </lineage>
</organism>
<dbReference type="Proteomes" id="UP000248688">
    <property type="component" value="Chromosome"/>
</dbReference>
<dbReference type="OrthoDB" id="835971at2"/>
<dbReference type="AlphaFoldDB" id="A0A2Z4INF6"/>
<dbReference type="RefSeq" id="WP_112785561.1">
    <property type="nucleotide sequence ID" value="NZ_CP030041.1"/>
</dbReference>
<proteinExistence type="predicted"/>
<evidence type="ECO:0008006" key="4">
    <source>
        <dbReference type="Google" id="ProtNLM"/>
    </source>
</evidence>
<keyword evidence="3" id="KW-1185">Reference proteome</keyword>
<name>A0A2Z4INF6_9BACT</name>
<evidence type="ECO:0000256" key="1">
    <source>
        <dbReference type="SAM" id="Coils"/>
    </source>
</evidence>
<evidence type="ECO:0000313" key="2">
    <source>
        <dbReference type="EMBL" id="AWW32188.1"/>
    </source>
</evidence>
<dbReference type="Gene3D" id="3.80.10.10">
    <property type="entry name" value="Ribonuclease Inhibitor"/>
    <property type="match status" value="1"/>
</dbReference>
<gene>
    <name evidence="2" type="ORF">DN752_19720</name>
</gene>
<accession>A0A2Z4INF6</accession>
<dbReference type="KEGG" id="est:DN752_19720"/>
<dbReference type="EMBL" id="CP030041">
    <property type="protein sequence ID" value="AWW32188.1"/>
    <property type="molecule type" value="Genomic_DNA"/>
</dbReference>
<reference evidence="2 3" key="1">
    <citation type="submission" date="2018-06" db="EMBL/GenBank/DDBJ databases">
        <title>Echinicola strongylocentroti sp. nov., isolated from a sea urchin Strongylocentrotus intermedius.</title>
        <authorList>
            <person name="Bae S.S."/>
        </authorList>
    </citation>
    <scope>NUCLEOTIDE SEQUENCE [LARGE SCALE GENOMIC DNA]</scope>
    <source>
        <strain evidence="2 3">MEBiC08714</strain>
    </source>
</reference>
<protein>
    <recommendedName>
        <fullName evidence="4">Leucine-rich repeat domain-containing protein</fullName>
    </recommendedName>
</protein>